<keyword evidence="2" id="KW-0472">Membrane</keyword>
<evidence type="ECO:0000313" key="4">
    <source>
        <dbReference type="Proteomes" id="UP000218209"/>
    </source>
</evidence>
<dbReference type="AlphaFoldDB" id="A0A1X6NVY4"/>
<sequence length="161" mass="18495">MRPFPVANIKTAEHRVFHGPPVLFVFSDKATAAFTLSHYLLALCCHVMLLNALNGRAAIVTSIRRRGRGRRSQLCPRRRRRQAAAPATPRFKTSAVSNHHRQVHTAWGRQMTARKTFLKDAAGGRRRRRDCCYSRLLHETTPKAHRELTTARRRGKERRGH</sequence>
<dbReference type="Proteomes" id="UP000218209">
    <property type="component" value="Unassembled WGS sequence"/>
</dbReference>
<gene>
    <name evidence="3" type="ORF">BU14_0406s0010</name>
</gene>
<feature type="transmembrane region" description="Helical" evidence="2">
    <location>
        <begin position="39"/>
        <end position="63"/>
    </location>
</feature>
<evidence type="ECO:0000256" key="1">
    <source>
        <dbReference type="SAM" id="MobiDB-lite"/>
    </source>
</evidence>
<protein>
    <submittedName>
        <fullName evidence="3">Uncharacterized protein</fullName>
    </submittedName>
</protein>
<reference evidence="3 4" key="1">
    <citation type="submission" date="2017-03" db="EMBL/GenBank/DDBJ databases">
        <title>WGS assembly of Porphyra umbilicalis.</title>
        <authorList>
            <person name="Brawley S.H."/>
            <person name="Blouin N.A."/>
            <person name="Ficko-Blean E."/>
            <person name="Wheeler G.L."/>
            <person name="Lohr M."/>
            <person name="Goodson H.V."/>
            <person name="Jenkins J.W."/>
            <person name="Blaby-Haas C.E."/>
            <person name="Helliwell K.E."/>
            <person name="Chan C."/>
            <person name="Marriage T."/>
            <person name="Bhattacharya D."/>
            <person name="Klein A.S."/>
            <person name="Badis Y."/>
            <person name="Brodie J."/>
            <person name="Cao Y."/>
            <person name="Collen J."/>
            <person name="Dittami S.M."/>
            <person name="Gachon C.M."/>
            <person name="Green B.R."/>
            <person name="Karpowicz S."/>
            <person name="Kim J.W."/>
            <person name="Kudahl U."/>
            <person name="Lin S."/>
            <person name="Michel G."/>
            <person name="Mittag M."/>
            <person name="Olson B.J."/>
            <person name="Pangilinan J."/>
            <person name="Peng Y."/>
            <person name="Qiu H."/>
            <person name="Shu S."/>
            <person name="Singer J.T."/>
            <person name="Smith A.G."/>
            <person name="Sprecher B.N."/>
            <person name="Wagner V."/>
            <person name="Wang W."/>
            <person name="Wang Z.-Y."/>
            <person name="Yan J."/>
            <person name="Yarish C."/>
            <person name="Zoeuner-Riek S."/>
            <person name="Zhuang Y."/>
            <person name="Zou Y."/>
            <person name="Lindquist E.A."/>
            <person name="Grimwood J."/>
            <person name="Barry K."/>
            <person name="Rokhsar D.S."/>
            <person name="Schmutz J."/>
            <person name="Stiller J.W."/>
            <person name="Grossman A.R."/>
            <person name="Prochnik S.E."/>
        </authorList>
    </citation>
    <scope>NUCLEOTIDE SEQUENCE [LARGE SCALE GENOMIC DNA]</scope>
    <source>
        <strain evidence="3">4086291</strain>
    </source>
</reference>
<evidence type="ECO:0000256" key="2">
    <source>
        <dbReference type="SAM" id="Phobius"/>
    </source>
</evidence>
<feature type="compositionally biased region" description="Basic residues" evidence="1">
    <location>
        <begin position="151"/>
        <end position="161"/>
    </location>
</feature>
<keyword evidence="2" id="KW-0812">Transmembrane</keyword>
<name>A0A1X6NVY4_PORUM</name>
<keyword evidence="2" id="KW-1133">Transmembrane helix</keyword>
<evidence type="ECO:0000313" key="3">
    <source>
        <dbReference type="EMBL" id="OSX72771.1"/>
    </source>
</evidence>
<dbReference type="EMBL" id="KV919039">
    <property type="protein sequence ID" value="OSX72771.1"/>
    <property type="molecule type" value="Genomic_DNA"/>
</dbReference>
<feature type="region of interest" description="Disordered" evidence="1">
    <location>
        <begin position="142"/>
        <end position="161"/>
    </location>
</feature>
<proteinExistence type="predicted"/>
<accession>A0A1X6NVY4</accession>
<organism evidence="3 4">
    <name type="scientific">Porphyra umbilicalis</name>
    <name type="common">Purple laver</name>
    <name type="synonym">Red alga</name>
    <dbReference type="NCBI Taxonomy" id="2786"/>
    <lineage>
        <taxon>Eukaryota</taxon>
        <taxon>Rhodophyta</taxon>
        <taxon>Bangiophyceae</taxon>
        <taxon>Bangiales</taxon>
        <taxon>Bangiaceae</taxon>
        <taxon>Porphyra</taxon>
    </lineage>
</organism>
<keyword evidence="4" id="KW-1185">Reference proteome</keyword>